<dbReference type="RefSeq" id="XP_018190557.1">
    <property type="nucleotide sequence ID" value="XM_018334707.1"/>
</dbReference>
<evidence type="ECO:0000256" key="1">
    <source>
        <dbReference type="ARBA" id="ARBA00022723"/>
    </source>
</evidence>
<dbReference type="GO" id="GO:0005667">
    <property type="term" value="C:transcription regulator complex"/>
    <property type="evidence" value="ECO:0007669"/>
    <property type="project" value="TreeGrafter"/>
</dbReference>
<dbReference type="PANTHER" id="PTHR14003:SF19">
    <property type="entry name" value="YY2 TRANSCRIPTION FACTOR"/>
    <property type="match status" value="1"/>
</dbReference>
<name>A0A165IJZ6_XYLHT</name>
<organism evidence="9 10">
    <name type="scientific">Xylona heveae (strain CBS 132557 / TC161)</name>
    <dbReference type="NCBI Taxonomy" id="1328760"/>
    <lineage>
        <taxon>Eukaryota</taxon>
        <taxon>Fungi</taxon>
        <taxon>Dikarya</taxon>
        <taxon>Ascomycota</taxon>
        <taxon>Pezizomycotina</taxon>
        <taxon>Xylonomycetes</taxon>
        <taxon>Xylonales</taxon>
        <taxon>Xylonaceae</taxon>
        <taxon>Xylona</taxon>
    </lineage>
</organism>
<feature type="region of interest" description="Disordered" evidence="7">
    <location>
        <begin position="102"/>
        <end position="196"/>
    </location>
</feature>
<dbReference type="PANTHER" id="PTHR14003">
    <property type="entry name" value="TRANSCRIPTIONAL REPRESSOR PROTEIN YY"/>
    <property type="match status" value="1"/>
</dbReference>
<dbReference type="InterPro" id="IPR036236">
    <property type="entry name" value="Znf_C2H2_sf"/>
</dbReference>
<dbReference type="EMBL" id="KV407455">
    <property type="protein sequence ID" value="KZF25002.1"/>
    <property type="molecule type" value="Genomic_DNA"/>
</dbReference>
<protein>
    <recommendedName>
        <fullName evidence="5">C2H2 type master regulator of conidiophore development brlA</fullName>
    </recommendedName>
</protein>
<evidence type="ECO:0000259" key="8">
    <source>
        <dbReference type="PROSITE" id="PS50157"/>
    </source>
</evidence>
<feature type="compositionally biased region" description="Low complexity" evidence="7">
    <location>
        <begin position="107"/>
        <end position="127"/>
    </location>
</feature>
<dbReference type="GeneID" id="28899844"/>
<dbReference type="OrthoDB" id="654211at2759"/>
<dbReference type="GO" id="GO:0008270">
    <property type="term" value="F:zinc ion binding"/>
    <property type="evidence" value="ECO:0007669"/>
    <property type="project" value="UniProtKB-KW"/>
</dbReference>
<feature type="domain" description="C2H2-type" evidence="8">
    <location>
        <begin position="294"/>
        <end position="324"/>
    </location>
</feature>
<keyword evidence="1" id="KW-0479">Metal-binding</keyword>
<evidence type="ECO:0000256" key="2">
    <source>
        <dbReference type="ARBA" id="ARBA00022737"/>
    </source>
</evidence>
<dbReference type="InterPro" id="IPR013087">
    <property type="entry name" value="Znf_C2H2_type"/>
</dbReference>
<dbReference type="GO" id="GO:0000785">
    <property type="term" value="C:chromatin"/>
    <property type="evidence" value="ECO:0007669"/>
    <property type="project" value="TreeGrafter"/>
</dbReference>
<feature type="compositionally biased region" description="Basic residues" evidence="7">
    <location>
        <begin position="327"/>
        <end position="338"/>
    </location>
</feature>
<reference evidence="9 10" key="1">
    <citation type="journal article" date="2016" name="Fungal Biol.">
        <title>The genome of Xylona heveae provides a window into fungal endophytism.</title>
        <authorList>
            <person name="Gazis R."/>
            <person name="Kuo A."/>
            <person name="Riley R."/>
            <person name="LaButti K."/>
            <person name="Lipzen A."/>
            <person name="Lin J."/>
            <person name="Amirebrahimi M."/>
            <person name="Hesse C.N."/>
            <person name="Spatafora J.W."/>
            <person name="Henrissat B."/>
            <person name="Hainaut M."/>
            <person name="Grigoriev I.V."/>
            <person name="Hibbett D.S."/>
        </authorList>
    </citation>
    <scope>NUCLEOTIDE SEQUENCE [LARGE SCALE GENOMIC DNA]</scope>
    <source>
        <strain evidence="9 10">TC161</strain>
    </source>
</reference>
<keyword evidence="2" id="KW-0677">Repeat</keyword>
<dbReference type="InParanoid" id="A0A165IJZ6"/>
<evidence type="ECO:0000256" key="6">
    <source>
        <dbReference type="PROSITE-ProRule" id="PRU00042"/>
    </source>
</evidence>
<feature type="region of interest" description="Disordered" evidence="7">
    <location>
        <begin position="318"/>
        <end position="338"/>
    </location>
</feature>
<keyword evidence="4" id="KW-0862">Zinc</keyword>
<dbReference type="PROSITE" id="PS00028">
    <property type="entry name" value="ZINC_FINGER_C2H2_1"/>
    <property type="match status" value="1"/>
</dbReference>
<feature type="compositionally biased region" description="Low complexity" evidence="7">
    <location>
        <begin position="155"/>
        <end position="196"/>
    </location>
</feature>
<gene>
    <name evidence="9" type="ORF">L228DRAFT_265494</name>
</gene>
<keyword evidence="10" id="KW-1185">Reference proteome</keyword>
<dbReference type="SUPFAM" id="SSF57667">
    <property type="entry name" value="beta-beta-alpha zinc fingers"/>
    <property type="match status" value="1"/>
</dbReference>
<evidence type="ECO:0000256" key="4">
    <source>
        <dbReference type="ARBA" id="ARBA00022833"/>
    </source>
</evidence>
<dbReference type="GO" id="GO:0000978">
    <property type="term" value="F:RNA polymerase II cis-regulatory region sequence-specific DNA binding"/>
    <property type="evidence" value="ECO:0007669"/>
    <property type="project" value="TreeGrafter"/>
</dbReference>
<dbReference type="Proteomes" id="UP000076632">
    <property type="component" value="Unassembled WGS sequence"/>
</dbReference>
<evidence type="ECO:0000313" key="10">
    <source>
        <dbReference type="Proteomes" id="UP000076632"/>
    </source>
</evidence>
<evidence type="ECO:0000256" key="3">
    <source>
        <dbReference type="ARBA" id="ARBA00022771"/>
    </source>
</evidence>
<dbReference type="SMART" id="SM00355">
    <property type="entry name" value="ZnF_C2H2"/>
    <property type="match status" value="3"/>
</dbReference>
<dbReference type="STRING" id="1328760.A0A165IJZ6"/>
<sequence>MDPNYEEILSQLEHGALPFPFQEENCGHINDDPLSSTSQLCLENLDLSISFGNYSPHASQELALTPPSSTDTYNLFSPEAEMAQLNEEDIFPCLFPKDLELLPMPFQGGDDQQHQNQQQSESQKADQCFPGIDSLSVSTEEARVQQEETPAPKRPSYTSAATPATPAISGLPTPSTPYLTSPSVSQTPVSSPTSKSILISGTSTFSTTTAPATSSPKNELEDYGLEIYPGAWRCKHPECKSHVLYTRACDLRKHFKRHIKHLCCRIPGCPEAHIRAFSSKKDLERHEKSHNPNVPCAWPTCEKVFSREDNMRDHFRRIHQKPDRTRKMTARKANKQSE</sequence>
<proteinExistence type="predicted"/>
<evidence type="ECO:0000256" key="5">
    <source>
        <dbReference type="ARBA" id="ARBA00044085"/>
    </source>
</evidence>
<evidence type="ECO:0000313" key="9">
    <source>
        <dbReference type="EMBL" id="KZF25002.1"/>
    </source>
</evidence>
<dbReference type="PROSITE" id="PS50157">
    <property type="entry name" value="ZINC_FINGER_C2H2_2"/>
    <property type="match status" value="1"/>
</dbReference>
<dbReference type="GO" id="GO:0000981">
    <property type="term" value="F:DNA-binding transcription factor activity, RNA polymerase II-specific"/>
    <property type="evidence" value="ECO:0007669"/>
    <property type="project" value="TreeGrafter"/>
</dbReference>
<dbReference type="Gene3D" id="3.30.160.60">
    <property type="entry name" value="Classic Zinc Finger"/>
    <property type="match status" value="1"/>
</dbReference>
<dbReference type="AlphaFoldDB" id="A0A165IJZ6"/>
<keyword evidence="3 6" id="KW-0863">Zinc-finger</keyword>
<evidence type="ECO:0000256" key="7">
    <source>
        <dbReference type="SAM" id="MobiDB-lite"/>
    </source>
</evidence>
<accession>A0A165IJZ6</accession>